<dbReference type="GO" id="GO:0061630">
    <property type="term" value="F:ubiquitin protein ligase activity"/>
    <property type="evidence" value="ECO:0007669"/>
    <property type="project" value="UniProtKB-UniRule"/>
</dbReference>
<dbReference type="GO" id="GO:0006952">
    <property type="term" value="P:defense response"/>
    <property type="evidence" value="ECO:0007669"/>
    <property type="project" value="UniProtKB-ARBA"/>
</dbReference>
<feature type="domain" description="U-box" evidence="6">
    <location>
        <begin position="30"/>
        <end position="104"/>
    </location>
</feature>
<dbReference type="RefSeq" id="XP_018847095.2">
    <property type="nucleotide sequence ID" value="XM_018991550.2"/>
</dbReference>
<dbReference type="Proteomes" id="UP000235220">
    <property type="component" value="Chromosome 10"/>
</dbReference>
<keyword evidence="4 5" id="KW-0833">Ubl conjugation pathway</keyword>
<protein>
    <recommendedName>
        <fullName evidence="5 6">U-box domain-containing protein</fullName>
        <ecNumber evidence="5">2.3.2.27</ecNumber>
    </recommendedName>
    <alternativeName>
        <fullName evidence="5">RING-type E3 ubiquitin transferase PUB</fullName>
    </alternativeName>
</protein>
<dbReference type="CDD" id="cd16664">
    <property type="entry name" value="RING-Ubox_PUB"/>
    <property type="match status" value="1"/>
</dbReference>
<dbReference type="InterPro" id="IPR058678">
    <property type="entry name" value="ARM_PUB"/>
</dbReference>
<evidence type="ECO:0000313" key="7">
    <source>
        <dbReference type="Proteomes" id="UP000235220"/>
    </source>
</evidence>
<dbReference type="GO" id="GO:0016567">
    <property type="term" value="P:protein ubiquitination"/>
    <property type="evidence" value="ECO:0007669"/>
    <property type="project" value="UniProtKB-UniRule"/>
</dbReference>
<dbReference type="UniPathway" id="UPA00143"/>
<sequence length="445" mass="49609">MILSWRRLRASRGGNKISELLDGNLQTEITIPTYFRCPISLDLMRDPVTLSTGITYDRENIEKWIEAGNQTCPVSNQVLMSFDQIPNHAIRKMIQDWCVQNRSNGIERIPTPRIPVTQYEVSQICSRIAVSTKRGDHKSCRELVGKIKAWGKESDRNKRCIVNNGTGCVLSDTFYSFASSNISIEKHADLLKEILSVLTWMFPLGEEGRLKLGSATSLGGMVWLLKSGDLSARQNVVVVLKELLSLNQRHIDSLAEIEGVAEALVKMIREPICPKATKASLAAIFYMISPSATSVRSSTSRFVELGLVPLILEILVDAEKGICERALGVLTGICDSKEGREEAYKNALTVPILVKKMLRVSELGTEFAVCILWKLCRNDKKDENGVLLEALQAGAFQKFLVVLQVGCGESLKDKATELLKLLNIRRIGLDCVDSSMDFKYLKRPF</sequence>
<dbReference type="PROSITE" id="PS51698">
    <property type="entry name" value="U_BOX"/>
    <property type="match status" value="1"/>
</dbReference>
<evidence type="ECO:0000256" key="3">
    <source>
        <dbReference type="ARBA" id="ARBA00022679"/>
    </source>
</evidence>
<dbReference type="InterPro" id="IPR011989">
    <property type="entry name" value="ARM-like"/>
</dbReference>
<dbReference type="InterPro" id="IPR003613">
    <property type="entry name" value="Ubox_domain"/>
</dbReference>
<keyword evidence="7" id="KW-1185">Reference proteome</keyword>
<comment type="pathway">
    <text evidence="2 5">Protein modification; protein ubiquitination.</text>
</comment>
<dbReference type="FunCoup" id="A0A2I4GT71">
    <property type="interactions" value="50"/>
</dbReference>
<dbReference type="Gramene" id="Jr10_06120_p1">
    <property type="protein sequence ID" value="cds.Jr10_06120_p1"/>
    <property type="gene ID" value="Jr10_06120"/>
</dbReference>
<proteinExistence type="predicted"/>
<comment type="catalytic activity">
    <reaction evidence="1 5">
        <text>S-ubiquitinyl-[E2 ubiquitin-conjugating enzyme]-L-cysteine + [acceptor protein]-L-lysine = [E2 ubiquitin-conjugating enzyme]-L-cysteine + N(6)-ubiquitinyl-[acceptor protein]-L-lysine.</text>
        <dbReference type="EC" id="2.3.2.27"/>
    </reaction>
</comment>
<evidence type="ECO:0000313" key="8">
    <source>
        <dbReference type="RefSeq" id="XP_018847095.2"/>
    </source>
</evidence>
<dbReference type="InterPro" id="IPR013083">
    <property type="entry name" value="Znf_RING/FYVE/PHD"/>
</dbReference>
<comment type="function">
    <text evidence="5">Functions as an E3 ubiquitin ligase.</text>
</comment>
<reference evidence="8" key="1">
    <citation type="submission" date="2025-08" db="UniProtKB">
        <authorList>
            <consortium name="RefSeq"/>
        </authorList>
    </citation>
    <scope>IDENTIFICATION</scope>
    <source>
        <tissue evidence="8">Leaves</tissue>
    </source>
</reference>
<dbReference type="PANTHER" id="PTHR22849:SF61">
    <property type="entry name" value="U-BOX DOMAIN-CONTAINING PROTEIN 21"/>
    <property type="match status" value="1"/>
</dbReference>
<organism evidence="7 8">
    <name type="scientific">Juglans regia</name>
    <name type="common">English walnut</name>
    <dbReference type="NCBI Taxonomy" id="51240"/>
    <lineage>
        <taxon>Eukaryota</taxon>
        <taxon>Viridiplantae</taxon>
        <taxon>Streptophyta</taxon>
        <taxon>Embryophyta</taxon>
        <taxon>Tracheophyta</taxon>
        <taxon>Spermatophyta</taxon>
        <taxon>Magnoliopsida</taxon>
        <taxon>eudicotyledons</taxon>
        <taxon>Gunneridae</taxon>
        <taxon>Pentapetalae</taxon>
        <taxon>rosids</taxon>
        <taxon>fabids</taxon>
        <taxon>Fagales</taxon>
        <taxon>Juglandaceae</taxon>
        <taxon>Juglans</taxon>
    </lineage>
</organism>
<evidence type="ECO:0000256" key="4">
    <source>
        <dbReference type="ARBA" id="ARBA00022786"/>
    </source>
</evidence>
<evidence type="ECO:0000256" key="2">
    <source>
        <dbReference type="ARBA" id="ARBA00004906"/>
    </source>
</evidence>
<dbReference type="GeneID" id="109010654"/>
<dbReference type="Pfam" id="PF04564">
    <property type="entry name" value="U-box"/>
    <property type="match status" value="1"/>
</dbReference>
<dbReference type="Gene3D" id="1.25.10.10">
    <property type="entry name" value="Leucine-rich Repeat Variant"/>
    <property type="match status" value="1"/>
</dbReference>
<dbReference type="SUPFAM" id="SSF57850">
    <property type="entry name" value="RING/U-box"/>
    <property type="match status" value="1"/>
</dbReference>
<evidence type="ECO:0000256" key="1">
    <source>
        <dbReference type="ARBA" id="ARBA00000900"/>
    </source>
</evidence>
<dbReference type="OrthoDB" id="10064100at2759"/>
<dbReference type="FunFam" id="3.30.40.10:FF:000437">
    <property type="entry name" value="RING-type E3 ubiquitin transferase"/>
    <property type="match status" value="1"/>
</dbReference>
<evidence type="ECO:0000256" key="5">
    <source>
        <dbReference type="RuleBase" id="RU369093"/>
    </source>
</evidence>
<dbReference type="Pfam" id="PF25598">
    <property type="entry name" value="ARM_PUB"/>
    <property type="match status" value="1"/>
</dbReference>
<dbReference type="InterPro" id="IPR045210">
    <property type="entry name" value="RING-Ubox_PUB"/>
</dbReference>
<keyword evidence="3 5" id="KW-0808">Transferase</keyword>
<evidence type="ECO:0000259" key="6">
    <source>
        <dbReference type="PROSITE" id="PS51698"/>
    </source>
</evidence>
<dbReference type="KEGG" id="jre:109010654"/>
<dbReference type="InterPro" id="IPR016024">
    <property type="entry name" value="ARM-type_fold"/>
</dbReference>
<dbReference type="SMART" id="SM00504">
    <property type="entry name" value="Ubox"/>
    <property type="match status" value="1"/>
</dbReference>
<dbReference type="Gene3D" id="3.30.40.10">
    <property type="entry name" value="Zinc/RING finger domain, C3HC4 (zinc finger)"/>
    <property type="match status" value="1"/>
</dbReference>
<dbReference type="PANTHER" id="PTHR22849">
    <property type="entry name" value="WDSAM1 PROTEIN"/>
    <property type="match status" value="1"/>
</dbReference>
<accession>A0A2I4GT71</accession>
<dbReference type="SUPFAM" id="SSF48371">
    <property type="entry name" value="ARM repeat"/>
    <property type="match status" value="1"/>
</dbReference>
<dbReference type="InterPro" id="IPR045185">
    <property type="entry name" value="PUB22/23/24-like"/>
</dbReference>
<name>A0A2I4GT71_JUGRE</name>
<dbReference type="AlphaFoldDB" id="A0A2I4GT71"/>
<dbReference type="EC" id="2.3.2.27" evidence="5"/>
<gene>
    <name evidence="8" type="primary">LOC109010654</name>
</gene>